<comment type="similarity">
    <text evidence="1">Belongs to the cycloisomerase 2 family.</text>
</comment>
<keyword evidence="3" id="KW-1185">Reference proteome</keyword>
<dbReference type="SUPFAM" id="SSF75011">
    <property type="entry name" value="3-carboxy-cis,cis-mucoante lactonizing enzyme"/>
    <property type="match status" value="1"/>
</dbReference>
<accession>A0ABV8LWV5</accession>
<protein>
    <submittedName>
        <fullName evidence="2">Lactonase family protein</fullName>
    </submittedName>
</protein>
<dbReference type="InterPro" id="IPR019405">
    <property type="entry name" value="Lactonase_7-beta_prop"/>
</dbReference>
<dbReference type="Pfam" id="PF10282">
    <property type="entry name" value="Lactonase"/>
    <property type="match status" value="1"/>
</dbReference>
<comment type="caution">
    <text evidence="2">The sequence shown here is derived from an EMBL/GenBank/DDBJ whole genome shotgun (WGS) entry which is preliminary data.</text>
</comment>
<proteinExistence type="inferred from homology"/>
<evidence type="ECO:0000313" key="3">
    <source>
        <dbReference type="Proteomes" id="UP001595816"/>
    </source>
</evidence>
<dbReference type="Proteomes" id="UP001595816">
    <property type="component" value="Unassembled WGS sequence"/>
</dbReference>
<dbReference type="PANTHER" id="PTHR30344">
    <property type="entry name" value="6-PHOSPHOGLUCONOLACTONASE-RELATED"/>
    <property type="match status" value="1"/>
</dbReference>
<organism evidence="2 3">
    <name type="scientific">Hamadaea flava</name>
    <dbReference type="NCBI Taxonomy" id="1742688"/>
    <lineage>
        <taxon>Bacteria</taxon>
        <taxon>Bacillati</taxon>
        <taxon>Actinomycetota</taxon>
        <taxon>Actinomycetes</taxon>
        <taxon>Micromonosporales</taxon>
        <taxon>Micromonosporaceae</taxon>
        <taxon>Hamadaea</taxon>
    </lineage>
</organism>
<dbReference type="RefSeq" id="WP_253763111.1">
    <property type="nucleotide sequence ID" value="NZ_JAMZDZ010000001.1"/>
</dbReference>
<evidence type="ECO:0000256" key="1">
    <source>
        <dbReference type="ARBA" id="ARBA00005564"/>
    </source>
</evidence>
<dbReference type="EMBL" id="JBHSAY010000020">
    <property type="protein sequence ID" value="MFC4135235.1"/>
    <property type="molecule type" value="Genomic_DNA"/>
</dbReference>
<dbReference type="InterPro" id="IPR015943">
    <property type="entry name" value="WD40/YVTN_repeat-like_dom_sf"/>
</dbReference>
<dbReference type="InterPro" id="IPR050282">
    <property type="entry name" value="Cycloisomerase_2"/>
</dbReference>
<dbReference type="Gene3D" id="2.130.10.10">
    <property type="entry name" value="YVTN repeat-like/Quinoprotein amine dehydrogenase"/>
    <property type="match status" value="1"/>
</dbReference>
<dbReference type="PANTHER" id="PTHR30344:SF1">
    <property type="entry name" value="6-PHOSPHOGLUCONOLACTONASE"/>
    <property type="match status" value="1"/>
</dbReference>
<name>A0ABV8LWV5_9ACTN</name>
<gene>
    <name evidence="2" type="ORF">ACFOZ4_31875</name>
</gene>
<sequence>MLLAGCYTPPRGEGAGVVRVLPDRRVRLLAGVPSPSFLAQHPALPIVYATDPDSCHLAVVGGHLITAQYAAGTVRVHPLHADGTAGPPSQVLDGFVHPHMISAYAGEVLISDLGGDVVRRTRLDGGRLTPVGEHAVPGGPRHFVRLGDHWTVTCERDGAVATFDPDWRPIARYAGLTQPSELAGHRNRFVYVADRGPDVVAVLTPGDLRLVAEFPSGGMWPRHLAVDGSLLHVAHQRSGDVTTFRLDPQTGLPRRLRAASVPAASCVLPLVGVRRATQLRIITPDTTGV</sequence>
<evidence type="ECO:0000313" key="2">
    <source>
        <dbReference type="EMBL" id="MFC4135235.1"/>
    </source>
</evidence>
<reference evidence="3" key="1">
    <citation type="journal article" date="2019" name="Int. J. Syst. Evol. Microbiol.">
        <title>The Global Catalogue of Microorganisms (GCM) 10K type strain sequencing project: providing services to taxonomists for standard genome sequencing and annotation.</title>
        <authorList>
            <consortium name="The Broad Institute Genomics Platform"/>
            <consortium name="The Broad Institute Genome Sequencing Center for Infectious Disease"/>
            <person name="Wu L."/>
            <person name="Ma J."/>
        </authorList>
    </citation>
    <scope>NUCLEOTIDE SEQUENCE [LARGE SCALE GENOMIC DNA]</scope>
    <source>
        <strain evidence="3">CGMCC 4.7289</strain>
    </source>
</reference>